<organism evidence="2 3">
    <name type="scientific">Clavibacter michiganensis subsp. michiganensis</name>
    <dbReference type="NCBI Taxonomy" id="33013"/>
    <lineage>
        <taxon>Bacteria</taxon>
        <taxon>Bacillati</taxon>
        <taxon>Actinomycetota</taxon>
        <taxon>Actinomycetes</taxon>
        <taxon>Micrococcales</taxon>
        <taxon>Microbacteriaceae</taxon>
        <taxon>Clavibacter</taxon>
    </lineage>
</organism>
<proteinExistence type="predicted"/>
<dbReference type="Proteomes" id="UP000195062">
    <property type="component" value="Unassembled WGS sequence"/>
</dbReference>
<dbReference type="AlphaFoldDB" id="A0A251XIN5"/>
<evidence type="ECO:0000256" key="1">
    <source>
        <dbReference type="SAM" id="MobiDB-lite"/>
    </source>
</evidence>
<keyword evidence="3" id="KW-1185">Reference proteome</keyword>
<protein>
    <submittedName>
        <fullName evidence="2">Uncharacterized protein</fullName>
    </submittedName>
</protein>
<name>A0A251XIN5_CLAMM</name>
<sequence>MAERSGPAIPNWRDSLSITVDSPPGITSPEMPGRSFG</sequence>
<comment type="caution">
    <text evidence="2">The sequence shown here is derived from an EMBL/GenBank/DDBJ whole genome shotgun (WGS) entry which is preliminary data.</text>
</comment>
<accession>A0A251XIN5</accession>
<gene>
    <name evidence="2" type="ORF">CMMCAS07_11700</name>
</gene>
<evidence type="ECO:0000313" key="3">
    <source>
        <dbReference type="Proteomes" id="UP000195062"/>
    </source>
</evidence>
<dbReference type="EMBL" id="MDHH01000002">
    <property type="protein sequence ID" value="OUE02672.1"/>
    <property type="molecule type" value="Genomic_DNA"/>
</dbReference>
<evidence type="ECO:0000313" key="2">
    <source>
        <dbReference type="EMBL" id="OUE02672.1"/>
    </source>
</evidence>
<feature type="region of interest" description="Disordered" evidence="1">
    <location>
        <begin position="1"/>
        <end position="37"/>
    </location>
</feature>
<reference evidence="2 3" key="1">
    <citation type="submission" date="2016-08" db="EMBL/GenBank/DDBJ databases">
        <title>Genome sequence of Clavibacter michiganensis subsp. michiganensis strain CASJ007.</title>
        <authorList>
            <person name="Thapa S.P."/>
            <person name="Coaker G."/>
        </authorList>
    </citation>
    <scope>NUCLEOTIDE SEQUENCE [LARGE SCALE GENOMIC DNA]</scope>
    <source>
        <strain evidence="2">CASJ007</strain>
    </source>
</reference>